<dbReference type="Pfam" id="PF06170">
    <property type="entry name" value="DUF983"/>
    <property type="match status" value="1"/>
</dbReference>
<organism evidence="2 3">
    <name type="scientific">Hansschlegelia quercus</name>
    <dbReference type="NCBI Taxonomy" id="2528245"/>
    <lineage>
        <taxon>Bacteria</taxon>
        <taxon>Pseudomonadati</taxon>
        <taxon>Pseudomonadota</taxon>
        <taxon>Alphaproteobacteria</taxon>
        <taxon>Hyphomicrobiales</taxon>
        <taxon>Methylopilaceae</taxon>
        <taxon>Hansschlegelia</taxon>
    </lineage>
</organism>
<dbReference type="AlphaFoldDB" id="A0A4Q9GP61"/>
<dbReference type="InterPro" id="IPR009325">
    <property type="entry name" value="DUF983"/>
</dbReference>
<feature type="transmembrane region" description="Helical" evidence="1">
    <location>
        <begin position="83"/>
        <end position="105"/>
    </location>
</feature>
<dbReference type="EMBL" id="SIUB01000001">
    <property type="protein sequence ID" value="TBN54985.1"/>
    <property type="molecule type" value="Genomic_DNA"/>
</dbReference>
<evidence type="ECO:0000256" key="1">
    <source>
        <dbReference type="SAM" id="Phobius"/>
    </source>
</evidence>
<name>A0A4Q9GP61_9HYPH</name>
<keyword evidence="1" id="KW-1133">Transmembrane helix</keyword>
<reference evidence="2 3" key="1">
    <citation type="submission" date="2019-02" db="EMBL/GenBank/DDBJ databases">
        <title>Hansschlegelia quercus sp. nov., a novel methylotrophic bacterium from buds of oak (Quercus robur L.).</title>
        <authorList>
            <person name="Agafonova N.V."/>
            <person name="Kaparullina E.N."/>
            <person name="Grouzdev D.S."/>
            <person name="Doronina N.V."/>
        </authorList>
    </citation>
    <scope>NUCLEOTIDE SEQUENCE [LARGE SCALE GENOMIC DNA]</scope>
    <source>
        <strain evidence="2 3">Dub</strain>
    </source>
</reference>
<evidence type="ECO:0000313" key="2">
    <source>
        <dbReference type="EMBL" id="TBN54985.1"/>
    </source>
</evidence>
<accession>A0A4Q9GP61</accession>
<evidence type="ECO:0000313" key="3">
    <source>
        <dbReference type="Proteomes" id="UP000291613"/>
    </source>
</evidence>
<gene>
    <name evidence="2" type="ORF">EYR15_02220</name>
</gene>
<keyword evidence="1" id="KW-0472">Membrane</keyword>
<dbReference type="Proteomes" id="UP000291613">
    <property type="component" value="Unassembled WGS sequence"/>
</dbReference>
<keyword evidence="1" id="KW-0812">Transmembrane</keyword>
<feature type="transmembrane region" description="Helical" evidence="1">
    <location>
        <begin position="57"/>
        <end position="77"/>
    </location>
</feature>
<dbReference type="OrthoDB" id="9799456at2"/>
<proteinExistence type="predicted"/>
<protein>
    <submittedName>
        <fullName evidence="2">DUF983 domain-containing protein</fullName>
    </submittedName>
</protein>
<comment type="caution">
    <text evidence="2">The sequence shown here is derived from an EMBL/GenBank/DDBJ whole genome shotgun (WGS) entry which is preliminary data.</text>
</comment>
<dbReference type="RefSeq" id="WP_131001237.1">
    <property type="nucleotide sequence ID" value="NZ_JBHSZR010000002.1"/>
</dbReference>
<sequence>MTAPRALSTGEAALAGLRGRCPACGKGHMFDGYIAVRPSCEVCGLDLGFADSGDGPAVFVMLIAGFVALGFALWFEFTYEPPFWMHLVVSLPLVAIVCLVMLRAFKGVLIALQHHNAAAEGRLDG</sequence>
<keyword evidence="3" id="KW-1185">Reference proteome</keyword>